<accession>A0A830F4P3</accession>
<feature type="transmembrane region" description="Helical" evidence="1">
    <location>
        <begin position="76"/>
        <end position="98"/>
    </location>
</feature>
<keyword evidence="3" id="KW-1185">Reference proteome</keyword>
<proteinExistence type="predicted"/>
<keyword evidence="1" id="KW-1133">Transmembrane helix</keyword>
<evidence type="ECO:0000313" key="3">
    <source>
        <dbReference type="Proteomes" id="UP000628840"/>
    </source>
</evidence>
<comment type="caution">
    <text evidence="2">The sequence shown here is derived from an EMBL/GenBank/DDBJ whole genome shotgun (WGS) entry which is preliminary data.</text>
</comment>
<dbReference type="Pfam" id="PF04854">
    <property type="entry name" value="DUF624"/>
    <property type="match status" value="1"/>
</dbReference>
<dbReference type="EMBL" id="BMPF01000003">
    <property type="protein sequence ID" value="GGL38516.1"/>
    <property type="molecule type" value="Genomic_DNA"/>
</dbReference>
<dbReference type="RefSeq" id="WP_188883858.1">
    <property type="nucleotide sequence ID" value="NZ_BMPF01000003.1"/>
</dbReference>
<evidence type="ECO:0000256" key="1">
    <source>
        <dbReference type="SAM" id="Phobius"/>
    </source>
</evidence>
<dbReference type="InterPro" id="IPR006938">
    <property type="entry name" value="DUF624"/>
</dbReference>
<keyword evidence="1" id="KW-0472">Membrane</keyword>
<reference evidence="2 3" key="1">
    <citation type="journal article" date="2019" name="Int. J. Syst. Evol. Microbiol.">
        <title>The Global Catalogue of Microorganisms (GCM) 10K type strain sequencing project: providing services to taxonomists for standard genome sequencing and annotation.</title>
        <authorList>
            <consortium name="The Broad Institute Genomics Platform"/>
            <consortium name="The Broad Institute Genome Sequencing Center for Infectious Disease"/>
            <person name="Wu L."/>
            <person name="Ma J."/>
        </authorList>
    </citation>
    <scope>NUCLEOTIDE SEQUENCE [LARGE SCALE GENOMIC DNA]</scope>
    <source>
        <strain evidence="2 3">JCM 19585</strain>
    </source>
</reference>
<dbReference type="Proteomes" id="UP000628840">
    <property type="component" value="Unassembled WGS sequence"/>
</dbReference>
<dbReference type="AlphaFoldDB" id="A0A830F4P3"/>
<evidence type="ECO:0000313" key="2">
    <source>
        <dbReference type="EMBL" id="GGL38516.1"/>
    </source>
</evidence>
<organism evidence="2 3">
    <name type="scientific">Halarchaeum grantii</name>
    <dbReference type="NCBI Taxonomy" id="1193105"/>
    <lineage>
        <taxon>Archaea</taxon>
        <taxon>Methanobacteriati</taxon>
        <taxon>Methanobacteriota</taxon>
        <taxon>Stenosarchaea group</taxon>
        <taxon>Halobacteria</taxon>
        <taxon>Halobacteriales</taxon>
        <taxon>Halobacteriaceae</taxon>
    </lineage>
</organism>
<sequence>MRSVDTKTVYRSFFDAVGFFYENGPRLILVSLLWFLCSLPVVTLGPATLAAYAAIQSLREGYSIDRSHVRATLRRHGLSAVLLTGVPAVFLGISVLYARQYVASRSALTLALAVVTTYVAAYAWLLLVPTFVGLANGGDLEPELRSAVRWTGQNAISAVMVAMGTLLVAIVTGLLTVAFALVFAGIAFSFHLEVLLGPVTEQPEDASSPYAESRRN</sequence>
<gene>
    <name evidence="2" type="ORF">GCM10009037_22660</name>
</gene>
<keyword evidence="1" id="KW-0812">Transmembrane</keyword>
<feature type="transmembrane region" description="Helical" evidence="1">
    <location>
        <begin position="155"/>
        <end position="188"/>
    </location>
</feature>
<evidence type="ECO:0008006" key="4">
    <source>
        <dbReference type="Google" id="ProtNLM"/>
    </source>
</evidence>
<name>A0A830F4P3_9EURY</name>
<feature type="transmembrane region" description="Helical" evidence="1">
    <location>
        <begin position="110"/>
        <end position="134"/>
    </location>
</feature>
<protein>
    <recommendedName>
        <fullName evidence="4">DUF624 domain-containing protein</fullName>
    </recommendedName>
</protein>
<dbReference type="OrthoDB" id="307496at2157"/>
<feature type="transmembrane region" description="Helical" evidence="1">
    <location>
        <begin position="27"/>
        <end position="55"/>
    </location>
</feature>